<organism evidence="2 3">
    <name type="scientific">Secundilactobacillus collinoides DSM 20515 = JCM 1123</name>
    <dbReference type="NCBI Taxonomy" id="1423733"/>
    <lineage>
        <taxon>Bacteria</taxon>
        <taxon>Bacillati</taxon>
        <taxon>Bacillota</taxon>
        <taxon>Bacilli</taxon>
        <taxon>Lactobacillales</taxon>
        <taxon>Lactobacillaceae</taxon>
        <taxon>Secundilactobacillus</taxon>
    </lineage>
</organism>
<evidence type="ECO:0000313" key="3">
    <source>
        <dbReference type="Proteomes" id="UP000051845"/>
    </source>
</evidence>
<feature type="domain" description="CP-type G" evidence="1">
    <location>
        <begin position="75"/>
        <end position="238"/>
    </location>
</feature>
<dbReference type="SUPFAM" id="SSF52540">
    <property type="entry name" value="P-loop containing nucleoside triphosphate hydrolases"/>
    <property type="match status" value="1"/>
</dbReference>
<dbReference type="Pfam" id="PF01926">
    <property type="entry name" value="MMR_HSR1"/>
    <property type="match status" value="1"/>
</dbReference>
<gene>
    <name evidence="2" type="ORF">FC82_GL000225</name>
</gene>
<dbReference type="InterPro" id="IPR006073">
    <property type="entry name" value="GTP-bd"/>
</dbReference>
<dbReference type="InterPro" id="IPR050896">
    <property type="entry name" value="Mito_lipid_metab_GTPase"/>
</dbReference>
<dbReference type="Pfam" id="PF21516">
    <property type="entry name" value="YqeH-like_C"/>
    <property type="match status" value="1"/>
</dbReference>
<dbReference type="RefSeq" id="WP_054761453.1">
    <property type="nucleotide sequence ID" value="NZ_AYYR01000083.1"/>
</dbReference>
<dbReference type="PROSITE" id="PS51721">
    <property type="entry name" value="G_CP"/>
    <property type="match status" value="1"/>
</dbReference>
<dbReference type="AlphaFoldDB" id="A0A0R2B937"/>
<sequence>MDDTTNTDVLVDGETLYCIGCGAQIQTTEKDKPGYTPKSALEKGLQTGELYCQRCFRLRHYNEIVPVGLTDDDFLKLLTQIRDADALIVYVVDIFDFNGSIIPGLHRFVGDNPILMVGNKEDLLPRSLKRPKLRDWIRQRANEQGLRPIDVALVSAKTNHSVDQLLQKIDKYREGRDVYIVGVTNVGKSTLINQIIHQRTGEQNVITTSRFPGTTLDRIEIPLDDGHSLVDTPGIIHESQMAHFLTGKDLKIAAPQKQIKPKVFQLNDQQTIFLAGLARFDYVRGPRTGFTVYVENTLPLHRTKLENADTFYDKHVGDLLTPPADLDQLPPLTRHEFKITEKSDLVFEGLGWITVPAGTVVAGYAPKGVGVLVRKAMI</sequence>
<dbReference type="CDD" id="cd01855">
    <property type="entry name" value="YqeH"/>
    <property type="match status" value="1"/>
</dbReference>
<dbReference type="Proteomes" id="UP000051845">
    <property type="component" value="Unassembled WGS sequence"/>
</dbReference>
<dbReference type="NCBIfam" id="TIGR03597">
    <property type="entry name" value="GTPase_YqeH"/>
    <property type="match status" value="1"/>
</dbReference>
<dbReference type="STRING" id="33960.TY91_01380"/>
<dbReference type="InterPro" id="IPR019988">
    <property type="entry name" value="GTP-bd_ribosome_bgen_YqeH"/>
</dbReference>
<evidence type="ECO:0000259" key="1">
    <source>
        <dbReference type="PROSITE" id="PS51721"/>
    </source>
</evidence>
<dbReference type="PATRIC" id="fig|1423733.4.peg.243"/>
<dbReference type="PANTHER" id="PTHR46434:SF1">
    <property type="entry name" value="GENETIC INTERACTOR OF PROHIBITINS 3, MITOCHONDRIAL"/>
    <property type="match status" value="1"/>
</dbReference>
<dbReference type="InterPro" id="IPR030378">
    <property type="entry name" value="G_CP_dom"/>
</dbReference>
<dbReference type="PANTHER" id="PTHR46434">
    <property type="entry name" value="GENETIC INTERACTOR OF PROHIBITINS 3, MITOCHONDRIAL"/>
    <property type="match status" value="1"/>
</dbReference>
<dbReference type="EMBL" id="AYYR01000083">
    <property type="protein sequence ID" value="KRM74356.1"/>
    <property type="molecule type" value="Genomic_DNA"/>
</dbReference>
<dbReference type="InterPro" id="IPR027417">
    <property type="entry name" value="P-loop_NTPase"/>
</dbReference>
<accession>A0A0R2B937</accession>
<proteinExistence type="predicted"/>
<protein>
    <submittedName>
        <fullName evidence="2">GTP-binding protein YqeH</fullName>
    </submittedName>
</protein>
<dbReference type="InterPro" id="IPR048422">
    <property type="entry name" value="NOA1/YqeH-like_C"/>
</dbReference>
<dbReference type="Gene3D" id="3.40.50.300">
    <property type="entry name" value="P-loop containing nucleotide triphosphate hydrolases"/>
    <property type="match status" value="1"/>
</dbReference>
<name>A0A0R2B937_SECCO</name>
<comment type="caution">
    <text evidence="2">The sequence shown here is derived from an EMBL/GenBank/DDBJ whole genome shotgun (WGS) entry which is preliminary data.</text>
</comment>
<reference evidence="2 3" key="1">
    <citation type="journal article" date="2015" name="Genome Announc.">
        <title>Expanding the biotechnology potential of lactobacilli through comparative genomics of 213 strains and associated genera.</title>
        <authorList>
            <person name="Sun Z."/>
            <person name="Harris H.M."/>
            <person name="McCann A."/>
            <person name="Guo C."/>
            <person name="Argimon S."/>
            <person name="Zhang W."/>
            <person name="Yang X."/>
            <person name="Jeffery I.B."/>
            <person name="Cooney J.C."/>
            <person name="Kagawa T.F."/>
            <person name="Liu W."/>
            <person name="Song Y."/>
            <person name="Salvetti E."/>
            <person name="Wrobel A."/>
            <person name="Rasinkangas P."/>
            <person name="Parkhill J."/>
            <person name="Rea M.C."/>
            <person name="O'Sullivan O."/>
            <person name="Ritari J."/>
            <person name="Douillard F.P."/>
            <person name="Paul Ross R."/>
            <person name="Yang R."/>
            <person name="Briner A.E."/>
            <person name="Felis G.E."/>
            <person name="de Vos W.M."/>
            <person name="Barrangou R."/>
            <person name="Klaenhammer T.R."/>
            <person name="Caufield P.W."/>
            <person name="Cui Y."/>
            <person name="Zhang H."/>
            <person name="O'Toole P.W."/>
        </authorList>
    </citation>
    <scope>NUCLEOTIDE SEQUENCE [LARGE SCALE GENOMIC DNA]</scope>
    <source>
        <strain evidence="2 3">DSM 20515</strain>
    </source>
</reference>
<dbReference type="GO" id="GO:0005525">
    <property type="term" value="F:GTP binding"/>
    <property type="evidence" value="ECO:0007669"/>
    <property type="project" value="InterPro"/>
</dbReference>
<evidence type="ECO:0000313" key="2">
    <source>
        <dbReference type="EMBL" id="KRM74356.1"/>
    </source>
</evidence>